<keyword evidence="1" id="KW-1133">Transmembrane helix</keyword>
<accession>A0A847UFB2</accession>
<feature type="transmembrane region" description="Helical" evidence="1">
    <location>
        <begin position="12"/>
        <end position="40"/>
    </location>
</feature>
<evidence type="ECO:0000313" key="4">
    <source>
        <dbReference type="Proteomes" id="UP000608662"/>
    </source>
</evidence>
<sequence>MDVKALFDDDEAVSPVIGVILMVAITVILAAVIATFVLGLGDQISNTAPQASFSFDYTEDTTDGDTLQVTHNGGETISSNEIEAAVTGTAQYDSADDDLTYTGSLFSGATDSEVNAGTSDTIGNSYFEDSSDNTATKLDLSAATVRVTYQPAEGGNSATLGRWDGPDA</sequence>
<dbReference type="NCBIfam" id="TIGR02537">
    <property type="entry name" value="arch_flag_Nterm"/>
    <property type="match status" value="1"/>
</dbReference>
<evidence type="ECO:0000313" key="3">
    <source>
        <dbReference type="EMBL" id="NLV11186.1"/>
    </source>
</evidence>
<dbReference type="PANTHER" id="PTHR38138:SF1">
    <property type="entry name" value="ARCHAEAL TYPE IV PILIN N-TERMINAL DOMAIN-CONTAINING PROTEIN"/>
    <property type="match status" value="1"/>
</dbReference>
<dbReference type="RefSeq" id="WP_170094904.1">
    <property type="nucleotide sequence ID" value="NZ_WOYG01000001.1"/>
</dbReference>
<comment type="caution">
    <text evidence="3">The sequence shown here is derived from an EMBL/GenBank/DDBJ whole genome shotgun (WGS) entry which is preliminary data.</text>
</comment>
<evidence type="ECO:0000256" key="1">
    <source>
        <dbReference type="SAM" id="Phobius"/>
    </source>
</evidence>
<name>A0A847UFB2_9EURY</name>
<keyword evidence="1" id="KW-0812">Transmembrane</keyword>
<gene>
    <name evidence="3" type="ORF">GOC74_14745</name>
</gene>
<dbReference type="AlphaFoldDB" id="A0A847UFB2"/>
<dbReference type="PANTHER" id="PTHR38138">
    <property type="entry name" value="VNG6441H"/>
    <property type="match status" value="1"/>
</dbReference>
<dbReference type="Pfam" id="PF07790">
    <property type="entry name" value="Pilin_N"/>
    <property type="match status" value="1"/>
</dbReference>
<reference evidence="3" key="1">
    <citation type="submission" date="2019-12" db="EMBL/GenBank/DDBJ databases">
        <title>Whole-genome sequence of Halomicrobium mukohataei pws1.</title>
        <authorList>
            <person name="Verma D.K."/>
            <person name="Gopal K."/>
            <person name="Prasad E.S."/>
        </authorList>
    </citation>
    <scope>NUCLEOTIDE SEQUENCE</scope>
    <source>
        <strain evidence="3">Pws1</strain>
    </source>
</reference>
<dbReference type="EMBL" id="WOYG01000001">
    <property type="protein sequence ID" value="NLV11186.1"/>
    <property type="molecule type" value="Genomic_DNA"/>
</dbReference>
<dbReference type="OrthoDB" id="118020at2157"/>
<evidence type="ECO:0000259" key="2">
    <source>
        <dbReference type="Pfam" id="PF07790"/>
    </source>
</evidence>
<proteinExistence type="predicted"/>
<protein>
    <submittedName>
        <fullName evidence="3">Type IV pilin</fullName>
    </submittedName>
</protein>
<dbReference type="InterPro" id="IPR013373">
    <property type="entry name" value="Flagellin/pilin_N_arc"/>
</dbReference>
<keyword evidence="1" id="KW-0472">Membrane</keyword>
<organism evidence="3 4">
    <name type="scientific">Halomicrobium mukohataei</name>
    <dbReference type="NCBI Taxonomy" id="57705"/>
    <lineage>
        <taxon>Archaea</taxon>
        <taxon>Methanobacteriati</taxon>
        <taxon>Methanobacteriota</taxon>
        <taxon>Stenosarchaea group</taxon>
        <taxon>Halobacteria</taxon>
        <taxon>Halobacteriales</taxon>
        <taxon>Haloarculaceae</taxon>
        <taxon>Halomicrobium</taxon>
    </lineage>
</organism>
<dbReference type="Proteomes" id="UP000608662">
    <property type="component" value="Unassembled WGS sequence"/>
</dbReference>
<feature type="domain" description="Archaeal Type IV pilin N-terminal" evidence="2">
    <location>
        <begin position="11"/>
        <end position="89"/>
    </location>
</feature>
<dbReference type="InterPro" id="IPR012859">
    <property type="entry name" value="Pilin_N_archaeal"/>
</dbReference>